<dbReference type="SUPFAM" id="SSF51735">
    <property type="entry name" value="NAD(P)-binding Rossmann-fold domains"/>
    <property type="match status" value="1"/>
</dbReference>
<proteinExistence type="inferred from homology"/>
<dbReference type="InterPro" id="IPR002347">
    <property type="entry name" value="SDR_fam"/>
</dbReference>
<dbReference type="EMBL" id="CP159218">
    <property type="protein sequence ID" value="XCG63905.1"/>
    <property type="molecule type" value="Genomic_DNA"/>
</dbReference>
<name>A0AAU8DRJ5_9ACTN</name>
<dbReference type="PRINTS" id="PR00081">
    <property type="entry name" value="GDHRDH"/>
</dbReference>
<sequence length="244" mass="24801">MPRVAVVTGATRGIGAATASALGHNGFTVVVTGRSQQSVDAAAHRLGNEGVQARGVVLEVTSPDNAASAAQQIGDEFGHVDVLVNNAGVLPEATSEGAELADPTAVAATFATNVLGPFNVVEAFLPLLRRSEAGRIVNVSSRVGSLTEQADPSSAYYSMIVPAYQASKAALNSFTISLSKALADTPIIITSVCPGFVQTDLTPINRDQAPTTADHAAQVVLTAATLPAGAASGTFVDADGPIHW</sequence>
<keyword evidence="2" id="KW-0521">NADP</keyword>
<evidence type="ECO:0000256" key="2">
    <source>
        <dbReference type="ARBA" id="ARBA00022857"/>
    </source>
</evidence>
<dbReference type="InterPro" id="IPR036291">
    <property type="entry name" value="NAD(P)-bd_dom_sf"/>
</dbReference>
<accession>A0AAU8DRJ5</accession>
<dbReference type="Pfam" id="PF00106">
    <property type="entry name" value="adh_short"/>
    <property type="match status" value="1"/>
</dbReference>
<evidence type="ECO:0000256" key="1">
    <source>
        <dbReference type="ARBA" id="ARBA00006484"/>
    </source>
</evidence>
<dbReference type="Gene3D" id="3.40.50.720">
    <property type="entry name" value="NAD(P)-binding Rossmann-like Domain"/>
    <property type="match status" value="1"/>
</dbReference>
<dbReference type="AlphaFoldDB" id="A0AAU8DRJ5"/>
<dbReference type="PANTHER" id="PTHR43490:SF99">
    <property type="entry name" value="SHORT-CHAIN DEHYDROGENASE_REDUCTASE"/>
    <property type="match status" value="1"/>
</dbReference>
<organism evidence="5">
    <name type="scientific">Nakamurella sp. A5-74</name>
    <dbReference type="NCBI Taxonomy" id="3158264"/>
    <lineage>
        <taxon>Bacteria</taxon>
        <taxon>Bacillati</taxon>
        <taxon>Actinomycetota</taxon>
        <taxon>Actinomycetes</taxon>
        <taxon>Nakamurellales</taxon>
        <taxon>Nakamurellaceae</taxon>
        <taxon>Nakamurella</taxon>
    </lineage>
</organism>
<evidence type="ECO:0000256" key="3">
    <source>
        <dbReference type="ARBA" id="ARBA00023002"/>
    </source>
</evidence>
<dbReference type="PANTHER" id="PTHR43490">
    <property type="entry name" value="(+)-NEOMENTHOL DEHYDROGENASE"/>
    <property type="match status" value="1"/>
</dbReference>
<dbReference type="GO" id="GO:0016491">
    <property type="term" value="F:oxidoreductase activity"/>
    <property type="evidence" value="ECO:0007669"/>
    <property type="project" value="UniProtKB-KW"/>
</dbReference>
<dbReference type="PRINTS" id="PR00080">
    <property type="entry name" value="SDRFAMILY"/>
</dbReference>
<evidence type="ECO:0000256" key="4">
    <source>
        <dbReference type="RuleBase" id="RU000363"/>
    </source>
</evidence>
<keyword evidence="3" id="KW-0560">Oxidoreductase</keyword>
<protein>
    <submittedName>
        <fullName evidence="5">SDR family NAD(P)-dependent oxidoreductase</fullName>
    </submittedName>
</protein>
<dbReference type="RefSeq" id="WP_353649520.1">
    <property type="nucleotide sequence ID" value="NZ_CP159218.1"/>
</dbReference>
<evidence type="ECO:0000313" key="5">
    <source>
        <dbReference type="EMBL" id="XCG63905.1"/>
    </source>
</evidence>
<comment type="similarity">
    <text evidence="1 4">Belongs to the short-chain dehydrogenases/reductases (SDR) family.</text>
</comment>
<reference evidence="5" key="1">
    <citation type="submission" date="2024-05" db="EMBL/GenBank/DDBJ databases">
        <authorList>
            <person name="Cai S.Y."/>
            <person name="Jin L.M."/>
            <person name="Li H.R."/>
        </authorList>
    </citation>
    <scope>NUCLEOTIDE SEQUENCE</scope>
    <source>
        <strain evidence="5">A5-74</strain>
    </source>
</reference>
<gene>
    <name evidence="5" type="ORF">ABLG96_00715</name>
</gene>